<keyword evidence="11" id="KW-1185">Reference proteome</keyword>
<gene>
    <name evidence="10" type="ORF">O9K51_04396</name>
</gene>
<dbReference type="InterPro" id="IPR036396">
    <property type="entry name" value="Cyt_P450_sf"/>
</dbReference>
<dbReference type="InterPro" id="IPR017972">
    <property type="entry name" value="Cyt_P450_CS"/>
</dbReference>
<evidence type="ECO:0000256" key="7">
    <source>
        <dbReference type="ARBA" id="ARBA00023033"/>
    </source>
</evidence>
<dbReference type="InterPro" id="IPR050121">
    <property type="entry name" value="Cytochrome_P450_monoxygenase"/>
</dbReference>
<name>A0AB34FV31_9HYPO</name>
<reference evidence="10" key="1">
    <citation type="submission" date="2023-01" db="EMBL/GenBank/DDBJ databases">
        <title>The growth and conidiation of Purpureocillium lavendulum are regulated by nitrogen source and histone H3K14 acetylation.</title>
        <authorList>
            <person name="Tang P."/>
            <person name="Han J."/>
            <person name="Zhang C."/>
            <person name="Tang P."/>
            <person name="Qi F."/>
            <person name="Zhang K."/>
            <person name="Liang L."/>
        </authorList>
    </citation>
    <scope>NUCLEOTIDE SEQUENCE</scope>
    <source>
        <strain evidence="10">YMF1.00683</strain>
    </source>
</reference>
<dbReference type="InterPro" id="IPR002401">
    <property type="entry name" value="Cyt_P450_E_grp-I"/>
</dbReference>
<dbReference type="CDD" id="cd11061">
    <property type="entry name" value="CYP67-like"/>
    <property type="match status" value="1"/>
</dbReference>
<comment type="caution">
    <text evidence="10">The sequence shown here is derived from an EMBL/GenBank/DDBJ whole genome shotgun (WGS) entry which is preliminary data.</text>
</comment>
<dbReference type="PANTHER" id="PTHR24305">
    <property type="entry name" value="CYTOCHROME P450"/>
    <property type="match status" value="1"/>
</dbReference>
<dbReference type="GO" id="GO:0020037">
    <property type="term" value="F:heme binding"/>
    <property type="evidence" value="ECO:0007669"/>
    <property type="project" value="InterPro"/>
</dbReference>
<dbReference type="EMBL" id="JAQHRD010000003">
    <property type="protein sequence ID" value="KAJ6443217.1"/>
    <property type="molecule type" value="Genomic_DNA"/>
</dbReference>
<proteinExistence type="inferred from homology"/>
<sequence>MCSADLYSLSSNNVKSKMYRALAHGAPNTLTIRDKAEHSWRRRILSSALSDARMASYEDALQRHIDALCENLRAGDRDGPRSAAGTRPVDISAQCDYFTFDVMSEVIFGVKYSCLTSHTHRFASKALETSNVRISVLFQSSLLAVGRLDKYLFPRSIRGRDSFLGFLDSLLRDRRRASCPSGVANVFSFLEKAQDDAERGRGLSKQQIRAECATLVAAGSDTSSTTLAATLFYLSANRVHYQRVVEEIRATFGPSDAIRMGPLLNSCVYLRACIDEALRMSPPAGGALWREVGAGGMYVDSLYVPAGIDVGIGIYSLHHNDKYFERPFDYRPDRWIVGSAVASKESVDLARSAFVPFSRGPRSCLGKGFAYHQVTLALARIIHQFDFCCADEGRVGHEHNGGIAQEEAEEEEEEEYLLRDHITGAKRKTYLRFTALTQQASKGEPRERE</sequence>
<dbReference type="AlphaFoldDB" id="A0AB34FV31"/>
<dbReference type="PANTHER" id="PTHR24305:SF237">
    <property type="entry name" value="CYTOCHROME P450 MONOOXYGENASE ATNE-RELATED"/>
    <property type="match status" value="1"/>
</dbReference>
<evidence type="ECO:0000256" key="5">
    <source>
        <dbReference type="ARBA" id="ARBA00023002"/>
    </source>
</evidence>
<comment type="cofactor">
    <cofactor evidence="1 8">
        <name>heme</name>
        <dbReference type="ChEBI" id="CHEBI:30413"/>
    </cofactor>
</comment>
<dbReference type="InterPro" id="IPR001128">
    <property type="entry name" value="Cyt_P450"/>
</dbReference>
<protein>
    <submittedName>
        <fullName evidence="10">APS8</fullName>
    </submittedName>
</protein>
<evidence type="ECO:0000256" key="3">
    <source>
        <dbReference type="ARBA" id="ARBA00022617"/>
    </source>
</evidence>
<evidence type="ECO:0000256" key="8">
    <source>
        <dbReference type="PIRSR" id="PIRSR602401-1"/>
    </source>
</evidence>
<keyword evidence="6 8" id="KW-0408">Iron</keyword>
<dbReference type="PRINTS" id="PR00463">
    <property type="entry name" value="EP450I"/>
</dbReference>
<comment type="similarity">
    <text evidence="2 9">Belongs to the cytochrome P450 family.</text>
</comment>
<keyword evidence="4 8" id="KW-0479">Metal-binding</keyword>
<evidence type="ECO:0000313" key="11">
    <source>
        <dbReference type="Proteomes" id="UP001163105"/>
    </source>
</evidence>
<dbReference type="Pfam" id="PF00067">
    <property type="entry name" value="p450"/>
    <property type="match status" value="1"/>
</dbReference>
<feature type="binding site" description="axial binding residue" evidence="8">
    <location>
        <position position="364"/>
    </location>
    <ligand>
        <name>heme</name>
        <dbReference type="ChEBI" id="CHEBI:30413"/>
    </ligand>
    <ligandPart>
        <name>Fe</name>
        <dbReference type="ChEBI" id="CHEBI:18248"/>
    </ligandPart>
</feature>
<accession>A0AB34FV31</accession>
<organism evidence="10 11">
    <name type="scientific">Purpureocillium lavendulum</name>
    <dbReference type="NCBI Taxonomy" id="1247861"/>
    <lineage>
        <taxon>Eukaryota</taxon>
        <taxon>Fungi</taxon>
        <taxon>Dikarya</taxon>
        <taxon>Ascomycota</taxon>
        <taxon>Pezizomycotina</taxon>
        <taxon>Sordariomycetes</taxon>
        <taxon>Hypocreomycetidae</taxon>
        <taxon>Hypocreales</taxon>
        <taxon>Ophiocordycipitaceae</taxon>
        <taxon>Purpureocillium</taxon>
    </lineage>
</organism>
<dbReference type="GO" id="GO:0004497">
    <property type="term" value="F:monooxygenase activity"/>
    <property type="evidence" value="ECO:0007669"/>
    <property type="project" value="UniProtKB-KW"/>
</dbReference>
<keyword evidence="5 9" id="KW-0560">Oxidoreductase</keyword>
<dbReference type="SUPFAM" id="SSF48264">
    <property type="entry name" value="Cytochrome P450"/>
    <property type="match status" value="1"/>
</dbReference>
<evidence type="ECO:0000256" key="2">
    <source>
        <dbReference type="ARBA" id="ARBA00010617"/>
    </source>
</evidence>
<dbReference type="Proteomes" id="UP001163105">
    <property type="component" value="Unassembled WGS sequence"/>
</dbReference>
<dbReference type="Gene3D" id="1.10.630.10">
    <property type="entry name" value="Cytochrome P450"/>
    <property type="match status" value="1"/>
</dbReference>
<dbReference type="PRINTS" id="PR00385">
    <property type="entry name" value="P450"/>
</dbReference>
<keyword evidence="7 9" id="KW-0503">Monooxygenase</keyword>
<evidence type="ECO:0000256" key="1">
    <source>
        <dbReference type="ARBA" id="ARBA00001971"/>
    </source>
</evidence>
<keyword evidence="3 8" id="KW-0349">Heme</keyword>
<dbReference type="PROSITE" id="PS00086">
    <property type="entry name" value="CYTOCHROME_P450"/>
    <property type="match status" value="1"/>
</dbReference>
<evidence type="ECO:0000256" key="6">
    <source>
        <dbReference type="ARBA" id="ARBA00023004"/>
    </source>
</evidence>
<evidence type="ECO:0000313" key="10">
    <source>
        <dbReference type="EMBL" id="KAJ6443217.1"/>
    </source>
</evidence>
<dbReference type="GO" id="GO:0005506">
    <property type="term" value="F:iron ion binding"/>
    <property type="evidence" value="ECO:0007669"/>
    <property type="project" value="InterPro"/>
</dbReference>
<evidence type="ECO:0000256" key="4">
    <source>
        <dbReference type="ARBA" id="ARBA00022723"/>
    </source>
</evidence>
<dbReference type="GO" id="GO:0016705">
    <property type="term" value="F:oxidoreductase activity, acting on paired donors, with incorporation or reduction of molecular oxygen"/>
    <property type="evidence" value="ECO:0007669"/>
    <property type="project" value="InterPro"/>
</dbReference>
<evidence type="ECO:0000256" key="9">
    <source>
        <dbReference type="RuleBase" id="RU000461"/>
    </source>
</evidence>